<dbReference type="InterPro" id="IPR042296">
    <property type="entry name" value="tRNA_met_Trm1_C"/>
</dbReference>
<dbReference type="Gene3D" id="3.40.50.150">
    <property type="entry name" value="Vaccinia Virus protein VP39"/>
    <property type="match status" value="1"/>
</dbReference>
<dbReference type="Pfam" id="PF02005">
    <property type="entry name" value="TRM"/>
    <property type="match status" value="1"/>
</dbReference>
<dbReference type="GO" id="GO:0160104">
    <property type="term" value="F:tRNA (guanine(26)-N2)-dimethyltransferase activity"/>
    <property type="evidence" value="ECO:0007669"/>
    <property type="project" value="UniProtKB-UniRule"/>
</dbReference>
<keyword evidence="1 7" id="KW-0820">tRNA-binding</keyword>
<name>A0A4Y7JTD4_PAPSO</name>
<evidence type="ECO:0000256" key="3">
    <source>
        <dbReference type="ARBA" id="ARBA00022679"/>
    </source>
</evidence>
<dbReference type="GO" id="GO:0000049">
    <property type="term" value="F:tRNA binding"/>
    <property type="evidence" value="ECO:0007669"/>
    <property type="project" value="UniProtKB-UniRule"/>
</dbReference>
<dbReference type="GO" id="GO:0002940">
    <property type="term" value="P:tRNA N2-guanine methylation"/>
    <property type="evidence" value="ECO:0007669"/>
    <property type="project" value="TreeGrafter"/>
</dbReference>
<dbReference type="FunFam" id="3.40.50.150:FF:000243">
    <property type="entry name" value="tRNA (guanine(26)-N(2))-dimethyltransferase"/>
    <property type="match status" value="1"/>
</dbReference>
<protein>
    <recommendedName>
        <fullName evidence="7">tRNA (guanine(26)-N(2))-dimethyltransferase</fullName>
        <ecNumber evidence="7">2.1.1.216</ecNumber>
    </recommendedName>
</protein>
<dbReference type="AlphaFoldDB" id="A0A4Y7JTD4"/>
<dbReference type="Proteomes" id="UP000316621">
    <property type="component" value="Chromosome 5"/>
</dbReference>
<keyword evidence="5 7" id="KW-0819">tRNA processing</keyword>
<keyword evidence="9" id="KW-1185">Reference proteome</keyword>
<dbReference type="EC" id="2.1.1.216" evidence="7"/>
<dbReference type="Gene3D" id="3.30.56.70">
    <property type="entry name" value="N2,N2-dimethylguanosine tRNA methyltransferase, C-terminal domain"/>
    <property type="match status" value="1"/>
</dbReference>
<dbReference type="SUPFAM" id="SSF53335">
    <property type="entry name" value="S-adenosyl-L-methionine-dependent methyltransferases"/>
    <property type="match status" value="1"/>
</dbReference>
<dbReference type="EMBL" id="CM010719">
    <property type="protein sequence ID" value="RZC63048.1"/>
    <property type="molecule type" value="Genomic_DNA"/>
</dbReference>
<dbReference type="OMA" id="VFYNPVM"/>
<evidence type="ECO:0000256" key="6">
    <source>
        <dbReference type="ARBA" id="ARBA00022884"/>
    </source>
</evidence>
<sequence length="443" mass="48958">MTFLILKTLSPPPPPPPPLFSLNPRNLTSSSSSLLHCSNPSHLTLETNIATSESQKETERGLEFEPGDSFFRHESAIGRDLGALAASLYKKSKGSLRVLDAMCGCGVRSLRYLVQSEADFVWANDGNEDYNKTIISNLSTFRVHDEAEEKKKKWVVTHSDANRVMTECYLNRDYFDLIDIDSFGSESTFIRSAYDALKLDGLLYLTSTDGYSSGGHRPHHSLASYGAFVRPMPFSNEVGLRMLIGGAVREASVLGFRVTPLFSYYSYHGPVFRVMLQVNRGKVPESRNYGFISYCTQCGSSQEISWHGLGRISCPCSNGEVSSSLVVSGPLWTGPLHDTAYVKEMLNLAQEWEWAGSGSKGPDIEKLLTQMVDESDPKLPFGYIKLDEVASRAKVNSPPLRSMMSSILEEGYAVSRSHIASNAIKTNCPMSLCIQIAKNLQQS</sequence>
<keyword evidence="4 7" id="KW-0949">S-adenosyl-L-methionine</keyword>
<dbReference type="InterPro" id="IPR029063">
    <property type="entry name" value="SAM-dependent_MTases_sf"/>
</dbReference>
<accession>A0A4Y7JTD4</accession>
<proteinExistence type="inferred from homology"/>
<keyword evidence="3 7" id="KW-0808">Transferase</keyword>
<reference evidence="8 9" key="1">
    <citation type="journal article" date="2018" name="Science">
        <title>The opium poppy genome and morphinan production.</title>
        <authorList>
            <person name="Guo L."/>
            <person name="Winzer T."/>
            <person name="Yang X."/>
            <person name="Li Y."/>
            <person name="Ning Z."/>
            <person name="He Z."/>
            <person name="Teodor R."/>
            <person name="Lu Y."/>
            <person name="Bowser T.A."/>
            <person name="Graham I.A."/>
            <person name="Ye K."/>
        </authorList>
    </citation>
    <scope>NUCLEOTIDE SEQUENCE [LARGE SCALE GENOMIC DNA]</scope>
    <source>
        <strain evidence="9">cv. HN1</strain>
        <tissue evidence="8">Leaves</tissue>
    </source>
</reference>
<evidence type="ECO:0000313" key="8">
    <source>
        <dbReference type="EMBL" id="RZC63048.1"/>
    </source>
</evidence>
<evidence type="ECO:0000256" key="5">
    <source>
        <dbReference type="ARBA" id="ARBA00022694"/>
    </source>
</evidence>
<evidence type="ECO:0000256" key="7">
    <source>
        <dbReference type="PROSITE-ProRule" id="PRU00958"/>
    </source>
</evidence>
<dbReference type="FunFam" id="3.30.56.70:FF:000001">
    <property type="entry name" value="tRNA (guanine(26)-N(2))-dimethyltransferase"/>
    <property type="match status" value="1"/>
</dbReference>
<dbReference type="PROSITE" id="PS51626">
    <property type="entry name" value="SAM_MT_TRM1"/>
    <property type="match status" value="1"/>
</dbReference>
<keyword evidence="6 7" id="KW-0694">RNA-binding</keyword>
<dbReference type="Gramene" id="RZC63048">
    <property type="protein sequence ID" value="RZC63048"/>
    <property type="gene ID" value="C5167_024801"/>
</dbReference>
<dbReference type="GO" id="GO:0005634">
    <property type="term" value="C:nucleus"/>
    <property type="evidence" value="ECO:0007669"/>
    <property type="project" value="TreeGrafter"/>
</dbReference>
<keyword evidence="2 7" id="KW-0489">Methyltransferase</keyword>
<gene>
    <name evidence="8" type="ORF">C5167_024801</name>
</gene>
<comment type="catalytic activity">
    <reaction evidence="7">
        <text>guanosine(26) in tRNA + 2 S-adenosyl-L-methionine = N(2)-dimethylguanosine(26) in tRNA + 2 S-adenosyl-L-homocysteine + 2 H(+)</text>
        <dbReference type="Rhea" id="RHEA:43140"/>
        <dbReference type="Rhea" id="RHEA-COMP:10359"/>
        <dbReference type="Rhea" id="RHEA-COMP:10360"/>
        <dbReference type="ChEBI" id="CHEBI:15378"/>
        <dbReference type="ChEBI" id="CHEBI:57856"/>
        <dbReference type="ChEBI" id="CHEBI:59789"/>
        <dbReference type="ChEBI" id="CHEBI:74269"/>
        <dbReference type="ChEBI" id="CHEBI:74513"/>
        <dbReference type="EC" id="2.1.1.216"/>
    </reaction>
</comment>
<organism evidence="8 9">
    <name type="scientific">Papaver somniferum</name>
    <name type="common">Opium poppy</name>
    <dbReference type="NCBI Taxonomy" id="3469"/>
    <lineage>
        <taxon>Eukaryota</taxon>
        <taxon>Viridiplantae</taxon>
        <taxon>Streptophyta</taxon>
        <taxon>Embryophyta</taxon>
        <taxon>Tracheophyta</taxon>
        <taxon>Spermatophyta</taxon>
        <taxon>Magnoliopsida</taxon>
        <taxon>Ranunculales</taxon>
        <taxon>Papaveraceae</taxon>
        <taxon>Papaveroideae</taxon>
        <taxon>Papaver</taxon>
    </lineage>
</organism>
<evidence type="ECO:0000256" key="1">
    <source>
        <dbReference type="ARBA" id="ARBA00022555"/>
    </source>
</evidence>
<dbReference type="PANTHER" id="PTHR10631:SF9">
    <property type="entry name" value="TRNA (GUANINE(26)-N(2))-DIMETHYLTRANSFERASE"/>
    <property type="match status" value="1"/>
</dbReference>
<evidence type="ECO:0000313" key="9">
    <source>
        <dbReference type="Proteomes" id="UP000316621"/>
    </source>
</evidence>
<dbReference type="PANTHER" id="PTHR10631">
    <property type="entry name" value="N 2 ,N 2 -DIMETHYLGUANOSINE TRNA METHYLTRANSFERASE"/>
    <property type="match status" value="1"/>
</dbReference>
<evidence type="ECO:0000256" key="2">
    <source>
        <dbReference type="ARBA" id="ARBA00022603"/>
    </source>
</evidence>
<dbReference type="OrthoDB" id="6349953at2759"/>
<dbReference type="InterPro" id="IPR002905">
    <property type="entry name" value="Trm1"/>
</dbReference>
<comment type="similarity">
    <text evidence="7">Belongs to the class I-like SAM-binding methyltransferase superfamily. Trm1 family.</text>
</comment>
<dbReference type="STRING" id="3469.A0A4Y7JTD4"/>
<dbReference type="CDD" id="cd02440">
    <property type="entry name" value="AdoMet_MTases"/>
    <property type="match status" value="1"/>
</dbReference>
<evidence type="ECO:0000256" key="4">
    <source>
        <dbReference type="ARBA" id="ARBA00022691"/>
    </source>
</evidence>